<dbReference type="EMBL" id="WHYS01000002">
    <property type="protein sequence ID" value="MQL56221.1"/>
    <property type="molecule type" value="Genomic_DNA"/>
</dbReference>
<feature type="transmembrane region" description="Helical" evidence="4">
    <location>
        <begin position="361"/>
        <end position="386"/>
    </location>
</feature>
<dbReference type="EMBL" id="CP045482">
    <property type="protein sequence ID" value="QGR21241.1"/>
    <property type="molecule type" value="Genomic_DNA"/>
</dbReference>
<keyword evidence="7" id="KW-1185">Reference proteome</keyword>
<dbReference type="GO" id="GO:0005886">
    <property type="term" value="C:plasma membrane"/>
    <property type="evidence" value="ECO:0007669"/>
    <property type="project" value="UniProtKB-SubCell"/>
</dbReference>
<keyword evidence="2" id="KW-1003">Cell membrane</keyword>
<dbReference type="KEGG" id="aamb:D1866_03920"/>
<feature type="transmembrane region" description="Helical" evidence="4">
    <location>
        <begin position="204"/>
        <end position="222"/>
    </location>
</feature>
<evidence type="ECO:0000313" key="7">
    <source>
        <dbReference type="Proteomes" id="UP000426328"/>
    </source>
</evidence>
<reference evidence="6 7" key="2">
    <citation type="submission" date="2019-10" db="EMBL/GenBank/DDBJ databases">
        <title>Genome Sequences from Six Type Strain Members of the Archaeal Family Sulfolobaceae: Acidianus ambivalens, Acidianus infernus, Metallosphaera prunae, Stygiolobus azoricus, Sulfolobus metallicus, and Sulfurisphaera ohwakuensis.</title>
        <authorList>
            <person name="Counts J.A."/>
            <person name="Kelly R.M."/>
        </authorList>
    </citation>
    <scope>NUCLEOTIDE SEQUENCE [LARGE SCALE GENOMIC DNA]</scope>
    <source>
        <strain evidence="6 7">LEI 10</strain>
    </source>
</reference>
<evidence type="ECO:0000313" key="5">
    <source>
        <dbReference type="EMBL" id="MQL56221.1"/>
    </source>
</evidence>
<feature type="transmembrane region" description="Helical" evidence="4">
    <location>
        <begin position="448"/>
        <end position="465"/>
    </location>
</feature>
<proteinExistence type="predicted"/>
<feature type="transmembrane region" description="Helical" evidence="4">
    <location>
        <begin position="45"/>
        <end position="63"/>
    </location>
</feature>
<evidence type="ECO:0000256" key="4">
    <source>
        <dbReference type="SAM" id="Phobius"/>
    </source>
</evidence>
<gene>
    <name evidence="6" type="ORF">D1866_03920</name>
    <name evidence="5" type="ORF">GFB69_10910</name>
</gene>
<feature type="transmembrane region" description="Helical" evidence="4">
    <location>
        <begin position="108"/>
        <end position="129"/>
    </location>
</feature>
<feature type="transmembrane region" description="Helical" evidence="4">
    <location>
        <begin position="12"/>
        <end position="33"/>
    </location>
</feature>
<feature type="transmembrane region" description="Helical" evidence="4">
    <location>
        <begin position="149"/>
        <end position="166"/>
    </location>
</feature>
<feature type="transmembrane region" description="Helical" evidence="4">
    <location>
        <begin position="417"/>
        <end position="436"/>
    </location>
</feature>
<keyword evidence="3 4" id="KW-0472">Membrane</keyword>
<evidence type="ECO:0000313" key="8">
    <source>
        <dbReference type="Proteomes" id="UP000474054"/>
    </source>
</evidence>
<comment type="subcellular location">
    <subcellularLocation>
        <location evidence="1">Cell membrane</location>
    </subcellularLocation>
</comment>
<keyword evidence="4" id="KW-1133">Transmembrane helix</keyword>
<dbReference type="Proteomes" id="UP000474054">
    <property type="component" value="Unassembled WGS sequence"/>
</dbReference>
<evidence type="ECO:0000313" key="6">
    <source>
        <dbReference type="EMBL" id="QGR21241.1"/>
    </source>
</evidence>
<feature type="transmembrane region" description="Helical" evidence="4">
    <location>
        <begin position="512"/>
        <end position="530"/>
    </location>
</feature>
<dbReference type="Proteomes" id="UP000426328">
    <property type="component" value="Chromosome"/>
</dbReference>
<name>A0A650CTP6_ACIAM</name>
<protein>
    <submittedName>
        <fullName evidence="6">4Fe-4S binding protein</fullName>
    </submittedName>
</protein>
<dbReference type="PANTHER" id="PTHR30224:SF4">
    <property type="entry name" value="ELECTRON TRANSPORT PROTEIN YCCM-RELATED"/>
    <property type="match status" value="1"/>
</dbReference>
<dbReference type="AlphaFoldDB" id="A0A650CTP6"/>
<evidence type="ECO:0000256" key="2">
    <source>
        <dbReference type="ARBA" id="ARBA00022475"/>
    </source>
</evidence>
<dbReference type="PANTHER" id="PTHR30224">
    <property type="entry name" value="ELECTRON TRANSPORT PROTEIN"/>
    <property type="match status" value="1"/>
</dbReference>
<organism evidence="6 7">
    <name type="scientific">Acidianus ambivalens</name>
    <name type="common">Desulfurolobus ambivalens</name>
    <dbReference type="NCBI Taxonomy" id="2283"/>
    <lineage>
        <taxon>Archaea</taxon>
        <taxon>Thermoproteota</taxon>
        <taxon>Thermoprotei</taxon>
        <taxon>Sulfolobales</taxon>
        <taxon>Sulfolobaceae</taxon>
        <taxon>Acidianus</taxon>
    </lineage>
</organism>
<sequence length="594" mass="67424">MYKRLKQYETKFNISFFISSILSGIATWITIIFIKNPLLIEGELLIFTTLLAILLVNLGIDLIHKGHDNSWIFVTNPNQIKISTSTKCEHKPSLLSNRLLSKFFKKRWAHFMIILPSFIVFYIVMVSGLIGVQSLNNAGLNLVNFAPDISWLLWFPLLWLLTWIANGRTWCQTCPFSGQAEWLQRLHPWKKTSKKLGKRLRWPLKYSTILYSAIGFSILTWIEEFYNIGGPGLPMLTSVVLIYIALLEVTIALLFQERTFCRTICPLSAPLAVTTMISPLGTFRVKDQEKCKNCATKDCMRGNEKFHGCPWFASPGSKENAGFCGMATDCYKACPHDNIDVPIKRFPWLDDLFVNRKRFDVALSVLILLGVVFFQFFNALPLYAFLDHWLSQVTGWVSIANVLGEGLNKYGWLTNGYPMPLDYAMLNLVPIIIVTLSSRGNKWKFTSISYSLIPLFAATILSRNIPKFVGGSLLILNEIFSPTGVHLTLRETLWGSILHKLGSNPCSATAEWWALLIMEAINIFGIYLSIKAARRLSEYDGVPLNNYLIPIITLGGSFVLITYWMSSPMNPAMPFYNKYLGNLLYNPLQAQPPF</sequence>
<keyword evidence="4" id="KW-0812">Transmembrane</keyword>
<evidence type="ECO:0000256" key="1">
    <source>
        <dbReference type="ARBA" id="ARBA00004236"/>
    </source>
</evidence>
<feature type="transmembrane region" description="Helical" evidence="4">
    <location>
        <begin position="234"/>
        <end position="255"/>
    </location>
</feature>
<dbReference type="InterPro" id="IPR052378">
    <property type="entry name" value="NosR_regulator"/>
</dbReference>
<reference evidence="5 8" key="1">
    <citation type="submission" date="2019-10" db="EMBL/GenBank/DDBJ databases">
        <title>Comparative genomics of sulfur disproportionating microorganisms.</title>
        <authorList>
            <person name="Ward L.M."/>
            <person name="Bertran E."/>
            <person name="Johnston D."/>
        </authorList>
    </citation>
    <scope>NUCLEOTIDE SEQUENCE [LARGE SCALE GENOMIC DNA]</scope>
    <source>
        <strain evidence="5 8">DSM 3772</strain>
    </source>
</reference>
<accession>A0A650CTP6</accession>
<evidence type="ECO:0000256" key="3">
    <source>
        <dbReference type="ARBA" id="ARBA00023136"/>
    </source>
</evidence>
<feature type="transmembrane region" description="Helical" evidence="4">
    <location>
        <begin position="542"/>
        <end position="565"/>
    </location>
</feature>